<feature type="transmembrane region" description="Helical" evidence="11">
    <location>
        <begin position="130"/>
        <end position="149"/>
    </location>
</feature>
<evidence type="ECO:0000259" key="14">
    <source>
        <dbReference type="Pfam" id="PF13244"/>
    </source>
</evidence>
<evidence type="ECO:0000256" key="7">
    <source>
        <dbReference type="ARBA" id="ARBA00023065"/>
    </source>
</evidence>
<dbReference type="PANTHER" id="PTHR43373">
    <property type="entry name" value="NA(+)/H(+) ANTIPORTER SUBUNIT"/>
    <property type="match status" value="1"/>
</dbReference>
<comment type="subcellular location">
    <subcellularLocation>
        <location evidence="1">Cell membrane</location>
        <topology evidence="1">Multi-pass membrane protein</topology>
    </subcellularLocation>
    <subcellularLocation>
        <location evidence="9">Membrane</location>
        <topology evidence="9">Multi-pass membrane protein</topology>
    </subcellularLocation>
</comment>
<evidence type="ECO:0000259" key="12">
    <source>
        <dbReference type="Pfam" id="PF00361"/>
    </source>
</evidence>
<dbReference type="Pfam" id="PF13244">
    <property type="entry name" value="MbhD"/>
    <property type="match status" value="1"/>
</dbReference>
<dbReference type="InterPro" id="IPR025383">
    <property type="entry name" value="MrpA_C/MbhD"/>
</dbReference>
<evidence type="ECO:0000256" key="4">
    <source>
        <dbReference type="ARBA" id="ARBA00022475"/>
    </source>
</evidence>
<dbReference type="Proteomes" id="UP001596456">
    <property type="component" value="Unassembled WGS sequence"/>
</dbReference>
<dbReference type="Pfam" id="PF20501">
    <property type="entry name" value="MbhE"/>
    <property type="match status" value="1"/>
</dbReference>
<reference evidence="17" key="1">
    <citation type="journal article" date="2019" name="Int. J. Syst. Evol. Microbiol.">
        <title>The Global Catalogue of Microorganisms (GCM) 10K type strain sequencing project: providing services to taxonomists for standard genome sequencing and annotation.</title>
        <authorList>
            <consortium name="The Broad Institute Genomics Platform"/>
            <consortium name="The Broad Institute Genome Sequencing Center for Infectious Disease"/>
            <person name="Wu L."/>
            <person name="Ma J."/>
        </authorList>
    </citation>
    <scope>NUCLEOTIDE SEQUENCE [LARGE SCALE GENOMIC DNA]</scope>
    <source>
        <strain evidence="17">CGMCC 1.16275</strain>
    </source>
</reference>
<feature type="transmembrane region" description="Helical" evidence="11">
    <location>
        <begin position="625"/>
        <end position="643"/>
    </location>
</feature>
<feature type="domain" description="NADH:quinone oxidoreductase/Mrp antiporter transmembrane" evidence="12">
    <location>
        <begin position="124"/>
        <end position="407"/>
    </location>
</feature>
<feature type="transmembrane region" description="Helical" evidence="11">
    <location>
        <begin position="399"/>
        <end position="426"/>
    </location>
</feature>
<dbReference type="NCBIfam" id="NF009287">
    <property type="entry name" value="PRK12647.1"/>
    <property type="match status" value="1"/>
</dbReference>
<evidence type="ECO:0000259" key="13">
    <source>
        <dbReference type="Pfam" id="PF00662"/>
    </source>
</evidence>
<feature type="transmembrane region" description="Helical" evidence="11">
    <location>
        <begin position="598"/>
        <end position="618"/>
    </location>
</feature>
<dbReference type="InterPro" id="IPR001516">
    <property type="entry name" value="Proton_antipo_N"/>
</dbReference>
<feature type="transmembrane region" description="Helical" evidence="11">
    <location>
        <begin position="688"/>
        <end position="710"/>
    </location>
</feature>
<evidence type="ECO:0000313" key="17">
    <source>
        <dbReference type="Proteomes" id="UP001596456"/>
    </source>
</evidence>
<feature type="transmembrane region" description="Helical" evidence="11">
    <location>
        <begin position="74"/>
        <end position="95"/>
    </location>
</feature>
<evidence type="ECO:0000256" key="5">
    <source>
        <dbReference type="ARBA" id="ARBA00022692"/>
    </source>
</evidence>
<feature type="transmembrane region" description="Helical" evidence="11">
    <location>
        <begin position="107"/>
        <end position="124"/>
    </location>
</feature>
<keyword evidence="7" id="KW-0406">Ion transport</keyword>
<feature type="domain" description="NADH-Ubiquinone oxidoreductase (complex I) chain 5 N-terminal" evidence="13">
    <location>
        <begin position="63"/>
        <end position="108"/>
    </location>
</feature>
<gene>
    <name evidence="16" type="ORF">ACFQPS_14265</name>
</gene>
<feature type="transmembrane region" description="Helical" evidence="11">
    <location>
        <begin position="161"/>
        <end position="186"/>
    </location>
</feature>
<feature type="domain" description="MrpA C-terminal/MbhE" evidence="15">
    <location>
        <begin position="684"/>
        <end position="764"/>
    </location>
</feature>
<feature type="transmembrane region" description="Helical" evidence="11">
    <location>
        <begin position="365"/>
        <end position="387"/>
    </location>
</feature>
<feature type="transmembrane region" description="Helical" evidence="11">
    <location>
        <begin position="475"/>
        <end position="495"/>
    </location>
</feature>
<comment type="caution">
    <text evidence="16">The sequence shown here is derived from an EMBL/GenBank/DDBJ whole genome shotgun (WGS) entry which is preliminary data.</text>
</comment>
<protein>
    <submittedName>
        <fullName evidence="16">Monovalent cation/H+ antiporter subunit A</fullName>
    </submittedName>
</protein>
<accession>A0ABW2KY07</accession>
<feature type="region of interest" description="Disordered" evidence="10">
    <location>
        <begin position="771"/>
        <end position="805"/>
    </location>
</feature>
<dbReference type="EMBL" id="JBHTCM010000015">
    <property type="protein sequence ID" value="MFC7334329.1"/>
    <property type="molecule type" value="Genomic_DNA"/>
</dbReference>
<dbReference type="PRINTS" id="PR01434">
    <property type="entry name" value="NADHDHGNASE5"/>
</dbReference>
<evidence type="ECO:0000256" key="3">
    <source>
        <dbReference type="ARBA" id="ARBA00022449"/>
    </source>
</evidence>
<dbReference type="Gene3D" id="1.20.120.1200">
    <property type="entry name" value="NADH-ubiquinone/plastoquinone oxidoreductase chain 6, subunit NuoJ"/>
    <property type="match status" value="1"/>
</dbReference>
<dbReference type="InterPro" id="IPR050616">
    <property type="entry name" value="CPA3_Na-H_Antiporter_A"/>
</dbReference>
<evidence type="ECO:0000256" key="1">
    <source>
        <dbReference type="ARBA" id="ARBA00004651"/>
    </source>
</evidence>
<evidence type="ECO:0000256" key="9">
    <source>
        <dbReference type="RuleBase" id="RU000320"/>
    </source>
</evidence>
<feature type="transmembrane region" description="Helical" evidence="11">
    <location>
        <begin position="446"/>
        <end position="466"/>
    </location>
</feature>
<evidence type="ECO:0000256" key="6">
    <source>
        <dbReference type="ARBA" id="ARBA00022989"/>
    </source>
</evidence>
<dbReference type="PANTHER" id="PTHR43373:SF1">
    <property type="entry name" value="NA(+)_H(+) ANTIPORTER SUBUNIT A"/>
    <property type="match status" value="1"/>
</dbReference>
<feature type="domain" description="MrpA C-terminal/MbhD" evidence="14">
    <location>
        <begin position="608"/>
        <end position="671"/>
    </location>
</feature>
<keyword evidence="3" id="KW-0050">Antiport</keyword>
<keyword evidence="17" id="KW-1185">Reference proteome</keyword>
<feature type="transmembrane region" description="Helical" evidence="11">
    <location>
        <begin position="198"/>
        <end position="217"/>
    </location>
</feature>
<feature type="transmembrane region" description="Helical" evidence="11">
    <location>
        <begin position="296"/>
        <end position="320"/>
    </location>
</feature>
<proteinExistence type="predicted"/>
<dbReference type="InterPro" id="IPR046806">
    <property type="entry name" value="MrpA_C/MbhE"/>
</dbReference>
<feature type="transmembrane region" description="Helical" evidence="11">
    <location>
        <begin position="567"/>
        <end position="586"/>
    </location>
</feature>
<feature type="transmembrane region" description="Helical" evidence="11">
    <location>
        <begin position="649"/>
        <end position="668"/>
    </location>
</feature>
<sequence>MLTAVLVIFLLAAIAPTVHRVLPGISHWLLAAVPAAVTLWFASFLPAVGAGEVVLQAVPWVPSLGVELAFRLDGLSLLFALLILGIGTLVVIYAGGYLEGHPQLGRFYLFIIAFMASMLGLVLADDVVTLFVFWEMTSITSFLLIGFNHEDARSRRSAVQALLVTATGGLALLAGLVLLGMAGGTWTLSGIEASGVDLRAHALYLPILVLVLVGAFTKSAQVPFHFWLPNAMDAPTPVSAYLHSATMVKAGVYLLARLNPTLGGTEVWMLTLAGFGTVTALWGGLMALRSTDLKRVLAYTTLMALGTLTMLVGLGTEYAIKAYAAFLLAHSLYKGSLFMGAGSVDHGAGGRDLSELSGLWSSMKVTGVAIALAALSMAGLPPFFGFIGKEFMYSGMLEAGGLGLLVIAGMVLANATMLGAAGLVFWKPFTGAPSALAAGAHEGGPALWLGPVVLAVLGLVFGLGAIPQTGLGEGLLGAVAVAVAGRPVPFDLYLWHGFSPALGLSALTIALGFGLFLGLAPVKRALAALARVSRINVDAAWDHILAGLQALAEATTRRLQTGRLRDYMLASFLTLAILPGATLLLRDGLRFPALPPEIAYLGLFMAGLMVVGTVGTILARSRLGAIVSLSVVGLSIAMFFLVYGAPDVGITQLMVETLTVIIIVLVLAKLPSFRRAEDGTAGERARNAVVAVAVGAVTTAIVLAVVSVPYELDLTRFFAEKSYLEGFGRNVVNVILVDFRAFDTLGEISVVAVAGLGVYALLKARIGRPDPDAGDATLPDAPPDGPPDRSLAGPRPALDSAGEPR</sequence>
<keyword evidence="8 11" id="KW-0472">Membrane</keyword>
<dbReference type="Pfam" id="PF00662">
    <property type="entry name" value="Proton_antipo_N"/>
    <property type="match status" value="1"/>
</dbReference>
<evidence type="ECO:0000256" key="2">
    <source>
        <dbReference type="ARBA" id="ARBA00022448"/>
    </source>
</evidence>
<keyword evidence="4" id="KW-1003">Cell membrane</keyword>
<keyword evidence="2" id="KW-0813">Transport</keyword>
<dbReference type="InterPro" id="IPR042106">
    <property type="entry name" value="Nuo/plastoQ_OxRdtase_6_NuoJ"/>
</dbReference>
<dbReference type="Pfam" id="PF00361">
    <property type="entry name" value="Proton_antipo_M"/>
    <property type="match status" value="1"/>
</dbReference>
<evidence type="ECO:0000256" key="8">
    <source>
        <dbReference type="ARBA" id="ARBA00023136"/>
    </source>
</evidence>
<evidence type="ECO:0000259" key="15">
    <source>
        <dbReference type="Pfam" id="PF20501"/>
    </source>
</evidence>
<keyword evidence="5 9" id="KW-0812">Transmembrane</keyword>
<evidence type="ECO:0000256" key="11">
    <source>
        <dbReference type="SAM" id="Phobius"/>
    </source>
</evidence>
<dbReference type="InterPro" id="IPR001750">
    <property type="entry name" value="ND/Mrp_TM"/>
</dbReference>
<organism evidence="16 17">
    <name type="scientific">Rhodocista pekingensis</name>
    <dbReference type="NCBI Taxonomy" id="201185"/>
    <lineage>
        <taxon>Bacteria</taxon>
        <taxon>Pseudomonadati</taxon>
        <taxon>Pseudomonadota</taxon>
        <taxon>Alphaproteobacteria</taxon>
        <taxon>Rhodospirillales</taxon>
        <taxon>Azospirillaceae</taxon>
        <taxon>Rhodocista</taxon>
    </lineage>
</organism>
<dbReference type="RefSeq" id="WP_377359890.1">
    <property type="nucleotide sequence ID" value="NZ_JBHTCM010000015.1"/>
</dbReference>
<feature type="transmembrane region" description="Helical" evidence="11">
    <location>
        <begin position="744"/>
        <end position="762"/>
    </location>
</feature>
<evidence type="ECO:0000313" key="16">
    <source>
        <dbReference type="EMBL" id="MFC7334329.1"/>
    </source>
</evidence>
<name>A0ABW2KY07_9PROT</name>
<evidence type="ECO:0000256" key="10">
    <source>
        <dbReference type="SAM" id="MobiDB-lite"/>
    </source>
</evidence>
<feature type="transmembrane region" description="Helical" evidence="11">
    <location>
        <begin position="501"/>
        <end position="522"/>
    </location>
</feature>
<keyword evidence="6 11" id="KW-1133">Transmembrane helix</keyword>
<feature type="transmembrane region" description="Helical" evidence="11">
    <location>
        <begin position="268"/>
        <end position="289"/>
    </location>
</feature>